<gene>
    <name evidence="1" type="ORF">SAMN05444005_103143</name>
</gene>
<dbReference type="InterPro" id="IPR009279">
    <property type="entry name" value="Portal_Mu"/>
</dbReference>
<reference evidence="1 2" key="1">
    <citation type="submission" date="2016-10" db="EMBL/GenBank/DDBJ databases">
        <authorList>
            <person name="de Groot N.N."/>
        </authorList>
    </citation>
    <scope>NUCLEOTIDE SEQUENCE [LARGE SCALE GENOMIC DNA]</scope>
    <source>
        <strain evidence="1 2">DSM 27078</strain>
    </source>
</reference>
<dbReference type="EMBL" id="FOEI01000003">
    <property type="protein sequence ID" value="SEP91038.1"/>
    <property type="molecule type" value="Genomic_DNA"/>
</dbReference>
<dbReference type="STRING" id="1299341.SAMN05444005_103143"/>
<organism evidence="1 2">
    <name type="scientific">Flavobacterium urocaniciphilum</name>
    <dbReference type="NCBI Taxonomy" id="1299341"/>
    <lineage>
        <taxon>Bacteria</taxon>
        <taxon>Pseudomonadati</taxon>
        <taxon>Bacteroidota</taxon>
        <taxon>Flavobacteriia</taxon>
        <taxon>Flavobacteriales</taxon>
        <taxon>Flavobacteriaceae</taxon>
        <taxon>Flavobacterium</taxon>
    </lineage>
</organism>
<protein>
    <recommendedName>
        <fullName evidence="3">Mu-like prophage protein gp29</fullName>
    </recommendedName>
</protein>
<dbReference type="RefSeq" id="WP_091467225.1">
    <property type="nucleotide sequence ID" value="NZ_FOEI01000003.1"/>
</dbReference>
<dbReference type="OrthoDB" id="9797300at2"/>
<sequence>MHKNRNKNRTQSPIKGITKSTVNLSGNAIGKKVTLSGADTQNIEKVTKLMVDVIRRQRRLWRKELNDWQASRFARYQAEVPKTYLMQELYQDVMLDGHLTGITGNRTLRTTNKDYIFTIDGIKDDALTELIKDKEWFENIIQWAHESTYYGYSLIWVKDFEKGNIKEVELIERGLVVPEHKVLLYDINADKGIDYSTIKDILLYAQFYDNVGLLEKAAVYTILKRHSWGSWDEFEELFGIPIRIAKIASQSETVKNEVAGWLEEMGSAPYGVFPIGTEVDIKENSKTDSFNVFFQKIKALDAELSKLVLHQTMTTENGSSKAQGSVHENTLEEVIYADEKKELAFLNNRLVPAMRLLGYKIPDKAKIAVEKTTDPNDQIKIDGVLLGAGYVLTQDYIEETYGVEVESMPGATQEVKKPDNTKKR</sequence>
<dbReference type="Proteomes" id="UP000198648">
    <property type="component" value="Unassembled WGS sequence"/>
</dbReference>
<accession>A0A1H9BRQ0</accession>
<proteinExistence type="predicted"/>
<evidence type="ECO:0000313" key="1">
    <source>
        <dbReference type="EMBL" id="SEP91038.1"/>
    </source>
</evidence>
<evidence type="ECO:0008006" key="3">
    <source>
        <dbReference type="Google" id="ProtNLM"/>
    </source>
</evidence>
<dbReference type="AlphaFoldDB" id="A0A1H9BRQ0"/>
<keyword evidence="2" id="KW-1185">Reference proteome</keyword>
<name>A0A1H9BRQ0_9FLAO</name>
<evidence type="ECO:0000313" key="2">
    <source>
        <dbReference type="Proteomes" id="UP000198648"/>
    </source>
</evidence>
<dbReference type="Pfam" id="PF06074">
    <property type="entry name" value="Portal_Mu"/>
    <property type="match status" value="1"/>
</dbReference>